<dbReference type="FunFam" id="2.40.30.10:FF:000004">
    <property type="entry name" value="50S ribosomal protein L3"/>
    <property type="match status" value="1"/>
</dbReference>
<dbReference type="GO" id="GO:0003735">
    <property type="term" value="F:structural constituent of ribosome"/>
    <property type="evidence" value="ECO:0007669"/>
    <property type="project" value="UniProtKB-UniRule"/>
</dbReference>
<dbReference type="SUPFAM" id="SSF50447">
    <property type="entry name" value="Translation proteins"/>
    <property type="match status" value="1"/>
</dbReference>
<evidence type="ECO:0000256" key="4">
    <source>
        <dbReference type="ARBA" id="ARBA00022980"/>
    </source>
</evidence>
<evidence type="ECO:0000256" key="6">
    <source>
        <dbReference type="NCBIfam" id="TIGR03625"/>
    </source>
</evidence>
<comment type="subunit">
    <text evidence="8">Part of the 50S ribosomal subunit. Forms a cluster with proteins L14 and L19.</text>
</comment>
<dbReference type="PROSITE" id="PS00474">
    <property type="entry name" value="RIBOSOMAL_L3"/>
    <property type="match status" value="1"/>
</dbReference>
<dbReference type="AlphaFoldDB" id="A0A2M7JEY8"/>
<dbReference type="PANTHER" id="PTHR11229:SF16">
    <property type="entry name" value="LARGE RIBOSOMAL SUBUNIT PROTEIN UL3C"/>
    <property type="match status" value="1"/>
</dbReference>
<dbReference type="EMBL" id="PFIC01000010">
    <property type="protein sequence ID" value="PIX17985.1"/>
    <property type="molecule type" value="Genomic_DNA"/>
</dbReference>
<dbReference type="Pfam" id="PF00297">
    <property type="entry name" value="Ribosomal_L3"/>
    <property type="match status" value="1"/>
</dbReference>
<comment type="caution">
    <text evidence="10">The sequence shown here is derived from an EMBL/GenBank/DDBJ whole genome shotgun (WGS) entry which is preliminary data.</text>
</comment>
<evidence type="ECO:0000256" key="3">
    <source>
        <dbReference type="ARBA" id="ARBA00022884"/>
    </source>
</evidence>
<accession>A0A2M7JEY8</accession>
<feature type="region of interest" description="Disordered" evidence="9">
    <location>
        <begin position="110"/>
        <end position="132"/>
    </location>
</feature>
<keyword evidence="3 8" id="KW-0694">RNA-binding</keyword>
<dbReference type="Gene3D" id="2.40.30.10">
    <property type="entry name" value="Translation factors"/>
    <property type="match status" value="1"/>
</dbReference>
<protein>
    <recommendedName>
        <fullName evidence="6 8">50S ribosomal protein L3</fullName>
    </recommendedName>
</protein>
<gene>
    <name evidence="10" type="ORF">COZ71_00250</name>
</gene>
<dbReference type="InterPro" id="IPR000597">
    <property type="entry name" value="Ribosomal_uL3"/>
</dbReference>
<reference evidence="11" key="1">
    <citation type="submission" date="2017-09" db="EMBL/GenBank/DDBJ databases">
        <title>Depth-based differentiation of microbial function through sediment-hosted aquifers and enrichment of novel symbionts in the deep terrestrial subsurface.</title>
        <authorList>
            <person name="Probst A.J."/>
            <person name="Ladd B."/>
            <person name="Jarett J.K."/>
            <person name="Geller-Mcgrath D.E."/>
            <person name="Sieber C.M.K."/>
            <person name="Emerson J.B."/>
            <person name="Anantharaman K."/>
            <person name="Thomas B.C."/>
            <person name="Malmstrom R."/>
            <person name="Stieglmeier M."/>
            <person name="Klingl A."/>
            <person name="Woyke T."/>
            <person name="Ryan C.M."/>
            <person name="Banfield J.F."/>
        </authorList>
    </citation>
    <scope>NUCLEOTIDE SEQUENCE [LARGE SCALE GENOMIC DNA]</scope>
</reference>
<proteinExistence type="inferred from homology"/>
<organism evidence="10 11">
    <name type="scientific">Candidatus Desantisbacteria bacterium CG_4_8_14_3_um_filter_40_12</name>
    <dbReference type="NCBI Taxonomy" id="1974545"/>
    <lineage>
        <taxon>Bacteria</taxon>
        <taxon>Candidatus Desantisiibacteriota</taxon>
    </lineage>
</organism>
<feature type="non-terminal residue" evidence="10">
    <location>
        <position position="1"/>
    </location>
</feature>
<dbReference type="GO" id="GO:0019843">
    <property type="term" value="F:rRNA binding"/>
    <property type="evidence" value="ECO:0007669"/>
    <property type="project" value="UniProtKB-KW"/>
</dbReference>
<dbReference type="FunFam" id="3.30.160.810:FF:000001">
    <property type="entry name" value="50S ribosomal protein L3"/>
    <property type="match status" value="1"/>
</dbReference>
<keyword evidence="2 8" id="KW-0699">rRNA-binding</keyword>
<evidence type="ECO:0000313" key="11">
    <source>
        <dbReference type="Proteomes" id="UP000229297"/>
    </source>
</evidence>
<dbReference type="GO" id="GO:0006412">
    <property type="term" value="P:translation"/>
    <property type="evidence" value="ECO:0007669"/>
    <property type="project" value="UniProtKB-UniRule"/>
</dbReference>
<feature type="compositionally biased region" description="Polar residues" evidence="9">
    <location>
        <begin position="113"/>
        <end position="123"/>
    </location>
</feature>
<comment type="similarity">
    <text evidence="1 7">Belongs to the universal ribosomal protein uL3 family.</text>
</comment>
<dbReference type="InterPro" id="IPR009000">
    <property type="entry name" value="Transl_B-barrel_sf"/>
</dbReference>
<dbReference type="InterPro" id="IPR019926">
    <property type="entry name" value="Ribosomal_uL3_CS"/>
</dbReference>
<dbReference type="PANTHER" id="PTHR11229">
    <property type="entry name" value="50S RIBOSOMAL PROTEIN L3"/>
    <property type="match status" value="1"/>
</dbReference>
<dbReference type="Proteomes" id="UP000229297">
    <property type="component" value="Unassembled WGS sequence"/>
</dbReference>
<sequence>CVVVQKKTKDTDGYDSIQVGFEDMPKRLVNKPVMGHFEKKGLSPKRVLREFRVSAEKYSVGDVIDTELFKIGEFVDIVGTTKGKGFAGVIKRHGFSGGKDTHGSMFHRAPGSIGQSSQPSRTLKGTKLPGRMGNARQTVKNLKVVGVDKEQGLILVRGAVPGIKSGLLTIKSSVKNR</sequence>
<dbReference type="InterPro" id="IPR019927">
    <property type="entry name" value="Ribosomal_uL3_bac/org-type"/>
</dbReference>
<evidence type="ECO:0000256" key="5">
    <source>
        <dbReference type="ARBA" id="ARBA00023274"/>
    </source>
</evidence>
<evidence type="ECO:0000256" key="9">
    <source>
        <dbReference type="SAM" id="MobiDB-lite"/>
    </source>
</evidence>
<keyword evidence="5 7" id="KW-0687">Ribonucleoprotein</keyword>
<evidence type="ECO:0000256" key="8">
    <source>
        <dbReference type="RuleBase" id="RU003906"/>
    </source>
</evidence>
<evidence type="ECO:0000256" key="7">
    <source>
        <dbReference type="RuleBase" id="RU003905"/>
    </source>
</evidence>
<evidence type="ECO:0000256" key="2">
    <source>
        <dbReference type="ARBA" id="ARBA00022730"/>
    </source>
</evidence>
<dbReference type="NCBIfam" id="TIGR03625">
    <property type="entry name" value="L3_bact"/>
    <property type="match status" value="1"/>
</dbReference>
<name>A0A2M7JEY8_9BACT</name>
<evidence type="ECO:0000256" key="1">
    <source>
        <dbReference type="ARBA" id="ARBA00006540"/>
    </source>
</evidence>
<evidence type="ECO:0000313" key="10">
    <source>
        <dbReference type="EMBL" id="PIX17985.1"/>
    </source>
</evidence>
<comment type="function">
    <text evidence="8">One of the primary rRNA binding proteins, it binds directly near the 3'-end of the 23S rRNA, where it nucleates assembly of the 50S subunit.</text>
</comment>
<dbReference type="Gene3D" id="3.30.160.810">
    <property type="match status" value="1"/>
</dbReference>
<dbReference type="GO" id="GO:0022625">
    <property type="term" value="C:cytosolic large ribosomal subunit"/>
    <property type="evidence" value="ECO:0007669"/>
    <property type="project" value="TreeGrafter"/>
</dbReference>
<keyword evidence="4 7" id="KW-0689">Ribosomal protein</keyword>